<reference evidence="3" key="1">
    <citation type="submission" date="2025-08" db="UniProtKB">
        <authorList>
            <consortium name="Ensembl"/>
        </authorList>
    </citation>
    <scope>IDENTIFICATION</scope>
</reference>
<dbReference type="InterPro" id="IPR000072">
    <property type="entry name" value="PDGF/VEGF_dom"/>
</dbReference>
<evidence type="ECO:0000256" key="1">
    <source>
        <dbReference type="ARBA" id="ARBA00023030"/>
    </source>
</evidence>
<name>A0A3Q2D5X1_CYPVA</name>
<proteinExistence type="predicted"/>
<organism evidence="3 4">
    <name type="scientific">Cyprinodon variegatus</name>
    <name type="common">Sheepshead minnow</name>
    <dbReference type="NCBI Taxonomy" id="28743"/>
    <lineage>
        <taxon>Eukaryota</taxon>
        <taxon>Metazoa</taxon>
        <taxon>Chordata</taxon>
        <taxon>Craniata</taxon>
        <taxon>Vertebrata</taxon>
        <taxon>Euteleostomi</taxon>
        <taxon>Actinopterygii</taxon>
        <taxon>Neopterygii</taxon>
        <taxon>Teleostei</taxon>
        <taxon>Neoteleostei</taxon>
        <taxon>Acanthomorphata</taxon>
        <taxon>Ovalentaria</taxon>
        <taxon>Atherinomorphae</taxon>
        <taxon>Cyprinodontiformes</taxon>
        <taxon>Cyprinodontidae</taxon>
        <taxon>Cyprinodon</taxon>
    </lineage>
</organism>
<evidence type="ECO:0000259" key="2">
    <source>
        <dbReference type="Pfam" id="PF00341"/>
    </source>
</evidence>
<dbReference type="Ensembl" id="ENSCVAT00000021390.1">
    <property type="protein sequence ID" value="ENSCVAP00000013744.1"/>
    <property type="gene ID" value="ENSCVAG00000016288.1"/>
</dbReference>
<accession>A0A3Q2D5X1</accession>
<protein>
    <recommendedName>
        <fullName evidence="2">Platelet-derived growth factor (PDGF) family profile domain-containing protein</fullName>
    </recommendedName>
</protein>
<keyword evidence="1" id="KW-0339">Growth factor</keyword>
<feature type="domain" description="Platelet-derived growth factor (PDGF) family profile" evidence="2">
    <location>
        <begin position="43"/>
        <end position="89"/>
    </location>
</feature>
<evidence type="ECO:0000313" key="3">
    <source>
        <dbReference type="Ensembl" id="ENSCVAP00000013744.1"/>
    </source>
</evidence>
<keyword evidence="4" id="KW-1185">Reference proteome</keyword>
<sequence length="134" mass="14883">MALSAPKTSIRQILRQSRGDTLAWVPWGQCVPLMDFSRVLVGDLTNHIIHLTHYLWFPSCLCRGCCTSRSLACTAKSTEEVTLKVSSATQSWRVPCDRTLAQGSVKSQGLSSLSVDRQKERGDVNVQGRVDFPF</sequence>
<dbReference type="SUPFAM" id="SSF57501">
    <property type="entry name" value="Cystine-knot cytokines"/>
    <property type="match status" value="1"/>
</dbReference>
<dbReference type="InterPro" id="IPR029034">
    <property type="entry name" value="Cystine-knot_cytokine"/>
</dbReference>
<evidence type="ECO:0000313" key="4">
    <source>
        <dbReference type="Proteomes" id="UP000265020"/>
    </source>
</evidence>
<reference evidence="3" key="2">
    <citation type="submission" date="2025-09" db="UniProtKB">
        <authorList>
            <consortium name="Ensembl"/>
        </authorList>
    </citation>
    <scope>IDENTIFICATION</scope>
</reference>
<dbReference type="GO" id="GO:0016020">
    <property type="term" value="C:membrane"/>
    <property type="evidence" value="ECO:0007669"/>
    <property type="project" value="InterPro"/>
</dbReference>
<dbReference type="GO" id="GO:0008083">
    <property type="term" value="F:growth factor activity"/>
    <property type="evidence" value="ECO:0007669"/>
    <property type="project" value="UniProtKB-KW"/>
</dbReference>
<dbReference type="Gene3D" id="2.10.90.10">
    <property type="entry name" value="Cystine-knot cytokines"/>
    <property type="match status" value="1"/>
</dbReference>
<dbReference type="Pfam" id="PF00341">
    <property type="entry name" value="PDGF"/>
    <property type="match status" value="1"/>
</dbReference>
<dbReference type="AlphaFoldDB" id="A0A3Q2D5X1"/>
<dbReference type="Proteomes" id="UP000265020">
    <property type="component" value="Unassembled WGS sequence"/>
</dbReference>